<dbReference type="EMBL" id="GBXM01067185">
    <property type="protein sequence ID" value="JAH41392.1"/>
    <property type="molecule type" value="Transcribed_RNA"/>
</dbReference>
<dbReference type="AlphaFoldDB" id="A0A0E9SJJ1"/>
<accession>A0A0E9SJJ1</accession>
<reference evidence="1" key="2">
    <citation type="journal article" date="2015" name="Fish Shellfish Immunol.">
        <title>Early steps in the European eel (Anguilla anguilla)-Vibrio vulnificus interaction in the gills: Role of the RtxA13 toxin.</title>
        <authorList>
            <person name="Callol A."/>
            <person name="Pajuelo D."/>
            <person name="Ebbesson L."/>
            <person name="Teles M."/>
            <person name="MacKenzie S."/>
            <person name="Amaro C."/>
        </authorList>
    </citation>
    <scope>NUCLEOTIDE SEQUENCE</scope>
</reference>
<evidence type="ECO:0000313" key="1">
    <source>
        <dbReference type="EMBL" id="JAH41392.1"/>
    </source>
</evidence>
<name>A0A0E9SJJ1_ANGAN</name>
<proteinExistence type="predicted"/>
<protein>
    <submittedName>
        <fullName evidence="1">Uncharacterized protein</fullName>
    </submittedName>
</protein>
<organism evidence="1">
    <name type="scientific">Anguilla anguilla</name>
    <name type="common">European freshwater eel</name>
    <name type="synonym">Muraena anguilla</name>
    <dbReference type="NCBI Taxonomy" id="7936"/>
    <lineage>
        <taxon>Eukaryota</taxon>
        <taxon>Metazoa</taxon>
        <taxon>Chordata</taxon>
        <taxon>Craniata</taxon>
        <taxon>Vertebrata</taxon>
        <taxon>Euteleostomi</taxon>
        <taxon>Actinopterygii</taxon>
        <taxon>Neopterygii</taxon>
        <taxon>Teleostei</taxon>
        <taxon>Anguilliformes</taxon>
        <taxon>Anguillidae</taxon>
        <taxon>Anguilla</taxon>
    </lineage>
</organism>
<sequence>MVILLIATSAVVLVCSIPLVVSLHSSSFMCFCHGRLPLHFQSIQDL</sequence>
<reference evidence="1" key="1">
    <citation type="submission" date="2014-11" db="EMBL/GenBank/DDBJ databases">
        <authorList>
            <person name="Amaro Gonzalez C."/>
        </authorList>
    </citation>
    <scope>NUCLEOTIDE SEQUENCE</scope>
</reference>